<comment type="caution">
    <text evidence="2">The sequence shown here is derived from an EMBL/GenBank/DDBJ whole genome shotgun (WGS) entry which is preliminary data.</text>
</comment>
<gene>
    <name evidence="2" type="ORF">CON01_00775</name>
</gene>
<dbReference type="Proteomes" id="UP000220127">
    <property type="component" value="Unassembled WGS sequence"/>
</dbReference>
<keyword evidence="1" id="KW-0812">Transmembrane</keyword>
<reference evidence="2 3" key="1">
    <citation type="submission" date="2017-09" db="EMBL/GenBank/DDBJ databases">
        <title>Large-scale bioinformatics analysis of Bacillus genomes uncovers conserved roles of natural products in bacterial physiology.</title>
        <authorList>
            <consortium name="Agbiome Team Llc"/>
            <person name="Bleich R.M."/>
            <person name="Grubbs K.J."/>
            <person name="Santa Maria K.C."/>
            <person name="Allen S.E."/>
            <person name="Farag S."/>
            <person name="Shank E.A."/>
            <person name="Bowers A."/>
        </authorList>
    </citation>
    <scope>NUCLEOTIDE SEQUENCE [LARGE SCALE GENOMIC DNA]</scope>
    <source>
        <strain evidence="2 3">AFS094940</strain>
    </source>
</reference>
<organism evidence="2 3">
    <name type="scientific">Bacillus thuringiensis</name>
    <dbReference type="NCBI Taxonomy" id="1428"/>
    <lineage>
        <taxon>Bacteria</taxon>
        <taxon>Bacillati</taxon>
        <taxon>Bacillota</taxon>
        <taxon>Bacilli</taxon>
        <taxon>Bacillales</taxon>
        <taxon>Bacillaceae</taxon>
        <taxon>Bacillus</taxon>
        <taxon>Bacillus cereus group</taxon>
    </lineage>
</organism>
<sequence>MNYLTYVQEKKYLFIAIYFVLVFFDILNNAGFIASLFTSIIQIFSLTTIWYAVESVFNERITEKK</sequence>
<keyword evidence="1" id="KW-0472">Membrane</keyword>
<feature type="transmembrane region" description="Helical" evidence="1">
    <location>
        <begin position="12"/>
        <end position="34"/>
    </location>
</feature>
<evidence type="ECO:0000313" key="3">
    <source>
        <dbReference type="Proteomes" id="UP000220127"/>
    </source>
</evidence>
<protein>
    <submittedName>
        <fullName evidence="2">Uncharacterized protein</fullName>
    </submittedName>
</protein>
<dbReference type="AlphaFoldDB" id="A0A9X6U4S4"/>
<evidence type="ECO:0000313" key="2">
    <source>
        <dbReference type="EMBL" id="PED16416.1"/>
    </source>
</evidence>
<proteinExistence type="predicted"/>
<keyword evidence="1" id="KW-1133">Transmembrane helix</keyword>
<accession>A0A9X6U4S4</accession>
<dbReference type="EMBL" id="NVMD01000002">
    <property type="protein sequence ID" value="PED16416.1"/>
    <property type="molecule type" value="Genomic_DNA"/>
</dbReference>
<evidence type="ECO:0000256" key="1">
    <source>
        <dbReference type="SAM" id="Phobius"/>
    </source>
</evidence>
<name>A0A9X6U4S4_BACTU</name>
<feature type="transmembrane region" description="Helical" evidence="1">
    <location>
        <begin position="40"/>
        <end position="57"/>
    </location>
</feature>